<proteinExistence type="predicted"/>
<dbReference type="OrthoDB" id="1199048at2"/>
<comment type="caution">
    <text evidence="2">The sequence shown here is derived from an EMBL/GenBank/DDBJ whole genome shotgun (WGS) entry which is preliminary data.</text>
</comment>
<feature type="chain" id="PRO_5005833017" description="Outer membrane protein beta-barrel domain-containing protein" evidence="1">
    <location>
        <begin position="20"/>
        <end position="234"/>
    </location>
</feature>
<dbReference type="PATRIC" id="fig|1300348.6.peg.1930"/>
<dbReference type="EMBL" id="LGBR01000001">
    <property type="protein sequence ID" value="KOY52371.1"/>
    <property type="molecule type" value="Genomic_DNA"/>
</dbReference>
<evidence type="ECO:0008006" key="6">
    <source>
        <dbReference type="Google" id="ProtNLM"/>
    </source>
</evidence>
<evidence type="ECO:0000313" key="4">
    <source>
        <dbReference type="Proteomes" id="UP000037716"/>
    </source>
</evidence>
<sequence>MYKFIISLIVFFVFASGFAQETEIDKTEIEQDSIVYKTAYGLRLGADISKPIKSAIDGFYNSGFEIVGDYRISKRFYVAAELGYEDETSQEDYTNSRAKGSYVRLGFNYNAYDNWLDMNNEIFVGYRYGFSLFEQTLNSYTPNIGNEYFPATTVTPNTTADLNAHWSELMVGAKVETFSNLFVGFSFSYKILMSGKEQEGFKTLYSPGFNRIFDSGTGFGFNYTISYLIPFSKK</sequence>
<dbReference type="STRING" id="1300348.I602_1931"/>
<keyword evidence="1" id="KW-0732">Signal</keyword>
<evidence type="ECO:0000313" key="3">
    <source>
        <dbReference type="EMBL" id="SEE44288.1"/>
    </source>
</evidence>
<reference evidence="3 5" key="2">
    <citation type="submission" date="2016-10" db="EMBL/GenBank/DDBJ databases">
        <authorList>
            <person name="Varghese N."/>
            <person name="Submissions S."/>
        </authorList>
    </citation>
    <scope>NUCLEOTIDE SEQUENCE [LARGE SCALE GENOMIC DNA]</scope>
    <source>
        <strain evidence="3 5">DSW-5</strain>
    </source>
</reference>
<reference evidence="2 4" key="1">
    <citation type="submission" date="2015-07" db="EMBL/GenBank/DDBJ databases">
        <title>Genome of Polaribacter dokdonenesis DSW-5, isolated from seawater off Dokdo in Korea.</title>
        <authorList>
            <person name="Yoon K."/>
            <person name="Song J.Y."/>
            <person name="Kim J.F."/>
        </authorList>
    </citation>
    <scope>NUCLEOTIDE SEQUENCE [LARGE SCALE GENOMIC DNA]</scope>
    <source>
        <strain evidence="2 4">DSW-5</strain>
    </source>
</reference>
<evidence type="ECO:0000313" key="2">
    <source>
        <dbReference type="EMBL" id="KOY52371.1"/>
    </source>
</evidence>
<organism evidence="2 4">
    <name type="scientific">Polaribacter dokdonensis DSW-5</name>
    <dbReference type="NCBI Taxonomy" id="1300348"/>
    <lineage>
        <taxon>Bacteria</taxon>
        <taxon>Pseudomonadati</taxon>
        <taxon>Bacteroidota</taxon>
        <taxon>Flavobacteriia</taxon>
        <taxon>Flavobacteriales</taxon>
        <taxon>Flavobacteriaceae</taxon>
    </lineage>
</organism>
<accession>A0A0M9CGV3</accession>
<feature type="signal peptide" evidence="1">
    <location>
        <begin position="1"/>
        <end position="19"/>
    </location>
</feature>
<dbReference type="AlphaFoldDB" id="A0A0M9CGV3"/>
<dbReference type="InterPro" id="IPR046111">
    <property type="entry name" value="DUF6048"/>
</dbReference>
<keyword evidence="5" id="KW-1185">Reference proteome</keyword>
<name>A0A0M9CGV3_9FLAO</name>
<dbReference type="EMBL" id="FNUE01000002">
    <property type="protein sequence ID" value="SEE44288.1"/>
    <property type="molecule type" value="Genomic_DNA"/>
</dbReference>
<gene>
    <name evidence="2" type="ORF">I602_1931</name>
    <name evidence="3" type="ORF">SAMN05444353_1700</name>
</gene>
<dbReference type="Pfam" id="PF19515">
    <property type="entry name" value="DUF6048"/>
    <property type="match status" value="1"/>
</dbReference>
<evidence type="ECO:0000256" key="1">
    <source>
        <dbReference type="SAM" id="SignalP"/>
    </source>
</evidence>
<dbReference type="Proteomes" id="UP000183071">
    <property type="component" value="Unassembled WGS sequence"/>
</dbReference>
<dbReference type="RefSeq" id="WP_053974476.1">
    <property type="nucleotide sequence ID" value="NZ_FNUE01000002.1"/>
</dbReference>
<protein>
    <recommendedName>
        <fullName evidence="6">Outer membrane protein beta-barrel domain-containing protein</fullName>
    </recommendedName>
</protein>
<evidence type="ECO:0000313" key="5">
    <source>
        <dbReference type="Proteomes" id="UP000183071"/>
    </source>
</evidence>
<dbReference type="Proteomes" id="UP000037716">
    <property type="component" value="Unassembled WGS sequence"/>
</dbReference>